<sequence>MTIQLKILGIDVSKNSITTHILTQYPKGGLQSYWSKTRNKSSSLYPAFYSNPDVRKKQKSAFDFADYLTEIKPDYAIMEPTGNHYSRLWASILKKLEIEILWVGHVELRRYRGGKNLPNKSDPADALAMAAYGHDPDHYLENGELNMRYFLMHRPEPIDELRDLCQQLEHLNRVQSPIVNYARQLLAWQFPEVAHTKSATDKPGFVPPLWGWLSGSSEISPGGKTRMDNRYKTSIALEYGISIDPMLQLHAGWMCDISLYEQHLEARIREILTESAFAPYMKVFDKFGFGLRVRSRLLTRIYPFESFLGVDGKPVIEYEVREVKKTERDRKNGETIVKRIAGETKRIKRNRSRDIFKMRLGMGTTLEQSGDGLVEKASGSALCRISLWQYILTGVETGRLPNNELTKDLLDYRDSLKANVSEQGEKLLGGKHIQGKLMSKVTNLLFVELCKMIST</sequence>
<dbReference type="Proteomes" id="UP000062645">
    <property type="component" value="Chromosome"/>
</dbReference>
<name>A0A0M3V4B7_9NOSO</name>
<dbReference type="EMBL" id="CP012036">
    <property type="protein sequence ID" value="ALF51853.1"/>
    <property type="molecule type" value="Genomic_DNA"/>
</dbReference>
<dbReference type="KEGG" id="npz:ACX27_01735"/>
<gene>
    <name evidence="1" type="ORF">ACX27_01735</name>
</gene>
<protein>
    <submittedName>
        <fullName evidence="1">Transposase</fullName>
    </submittedName>
</protein>
<dbReference type="AlphaFoldDB" id="A0A0M3V4B7"/>
<reference evidence="1 2" key="2">
    <citation type="journal article" date="2016" name="Genome Announc.">
        <title>Draft Genome Sequence of the N2-Fixing Cyanobacterium Nostoc piscinale CENA21, Isolated from the Brazilian Amazon Floodplain.</title>
        <authorList>
            <person name="Leao T."/>
            <person name="Guimaraes P.I."/>
            <person name="de Melo A.G."/>
            <person name="Ramos R.T."/>
            <person name="Leao P.N."/>
            <person name="Silva A."/>
            <person name="Fiore M.F."/>
            <person name="Schneider M.P."/>
        </authorList>
    </citation>
    <scope>NUCLEOTIDE SEQUENCE [LARGE SCALE GENOMIC DNA]</scope>
    <source>
        <strain evidence="1 2">CENA21</strain>
    </source>
</reference>
<dbReference type="PATRIC" id="fig|224013.5.peg.417"/>
<dbReference type="RefSeq" id="WP_062287576.1">
    <property type="nucleotide sequence ID" value="NZ_CP012036.1"/>
</dbReference>
<keyword evidence="2" id="KW-1185">Reference proteome</keyword>
<reference evidence="2" key="1">
    <citation type="submission" date="2015-07" db="EMBL/GenBank/DDBJ databases">
        <title>Genome Of Nitrogen-Fixing Cyanobacterium Nostoc piscinale CENA21 From Solimoes/Amazon River Floodplain Sediments And Comparative Genomics To Uncover Biosynthetic Natural Products Potential.</title>
        <authorList>
            <person name="Leao T.F."/>
            <person name="Leao P.N."/>
            <person name="Guimaraes P.I."/>
            <person name="de Melo A.G.C."/>
            <person name="Ramos R.T.J."/>
            <person name="Silva A."/>
            <person name="Fiore M.F."/>
            <person name="Schneider M.P.C."/>
        </authorList>
    </citation>
    <scope>NUCLEOTIDE SEQUENCE [LARGE SCALE GENOMIC DNA]</scope>
    <source>
        <strain evidence="2">CENA21</strain>
    </source>
</reference>
<proteinExistence type="predicted"/>
<evidence type="ECO:0000313" key="2">
    <source>
        <dbReference type="Proteomes" id="UP000062645"/>
    </source>
</evidence>
<dbReference type="OrthoDB" id="556865at2"/>
<accession>A0A0M3V4B7</accession>
<evidence type="ECO:0000313" key="1">
    <source>
        <dbReference type="EMBL" id="ALF51853.1"/>
    </source>
</evidence>
<organism evidence="1 2">
    <name type="scientific">Nostoc piscinale CENA21</name>
    <dbReference type="NCBI Taxonomy" id="224013"/>
    <lineage>
        <taxon>Bacteria</taxon>
        <taxon>Bacillati</taxon>
        <taxon>Cyanobacteriota</taxon>
        <taxon>Cyanophyceae</taxon>
        <taxon>Nostocales</taxon>
        <taxon>Nostocaceae</taxon>
        <taxon>Nostoc</taxon>
    </lineage>
</organism>